<dbReference type="Pfam" id="PF13692">
    <property type="entry name" value="Glyco_trans_1_4"/>
    <property type="match status" value="1"/>
</dbReference>
<protein>
    <submittedName>
        <fullName evidence="2">Glycosyltransferase family 4 protein</fullName>
    </submittedName>
</protein>
<comment type="caution">
    <text evidence="2">The sequence shown here is derived from an EMBL/GenBank/DDBJ whole genome shotgun (WGS) entry which is preliminary data.</text>
</comment>
<proteinExistence type="predicted"/>
<reference evidence="2" key="1">
    <citation type="submission" date="2022-06" db="EMBL/GenBank/DDBJ databases">
        <title>PHB producers.</title>
        <authorList>
            <person name="Besaury L."/>
        </authorList>
    </citation>
    <scope>NUCLEOTIDE SEQUENCE</scope>
    <source>
        <strain evidence="2 3">SEWS6</strain>
    </source>
</reference>
<name>A0AAP5BGP1_9BURK</name>
<keyword evidence="3" id="KW-1185">Reference proteome</keyword>
<evidence type="ECO:0000313" key="2">
    <source>
        <dbReference type="EMBL" id="MDQ6411243.1"/>
    </source>
</evidence>
<dbReference type="Proteomes" id="UP001209412">
    <property type="component" value="Unassembled WGS sequence"/>
</dbReference>
<organism evidence="2 4">
    <name type="scientific">Paraburkholderia madseniana</name>
    <dbReference type="NCBI Taxonomy" id="2599607"/>
    <lineage>
        <taxon>Bacteria</taxon>
        <taxon>Pseudomonadati</taxon>
        <taxon>Pseudomonadota</taxon>
        <taxon>Betaproteobacteria</taxon>
        <taxon>Burkholderiales</taxon>
        <taxon>Burkholderiaceae</taxon>
        <taxon>Paraburkholderia</taxon>
    </lineage>
</organism>
<dbReference type="Gene3D" id="3.40.50.2000">
    <property type="entry name" value="Glycogen Phosphorylase B"/>
    <property type="match status" value="2"/>
</dbReference>
<gene>
    <name evidence="2" type="ORF">NIE36_29170</name>
    <name evidence="1" type="ORF">OSB80_29240</name>
</gene>
<evidence type="ECO:0000313" key="1">
    <source>
        <dbReference type="EMBL" id="MCX4149426.1"/>
    </source>
</evidence>
<dbReference type="GO" id="GO:0016757">
    <property type="term" value="F:glycosyltransferase activity"/>
    <property type="evidence" value="ECO:0007669"/>
    <property type="project" value="TreeGrafter"/>
</dbReference>
<evidence type="ECO:0000313" key="4">
    <source>
        <dbReference type="Proteomes" id="UP001242288"/>
    </source>
</evidence>
<dbReference type="CDD" id="cd03801">
    <property type="entry name" value="GT4_PimA-like"/>
    <property type="match status" value="1"/>
</dbReference>
<accession>A0AAP5BGP1</accession>
<dbReference type="InterPro" id="IPR050194">
    <property type="entry name" value="Glycosyltransferase_grp1"/>
</dbReference>
<evidence type="ECO:0000313" key="3">
    <source>
        <dbReference type="Proteomes" id="UP001209412"/>
    </source>
</evidence>
<dbReference type="AlphaFoldDB" id="A0AAP5BGP1"/>
<sequence>MVSKELMSEPSSEGAATAGRFSAKRTVFYVQPLIARYRVEVVAALGRIFKVKVFASSHGVESRGFSREQPVCEEFVETGITHLLSRRIKIQSKVLGRIVRERPAAVLIFADVTYLSLWLALASGRALRVPVVIHGQGLYRYAKPGLARVLCYRAAVALSTQYVCYSEASKRSLERIGCPSSKLVVASNSLTVTQTVDPSEKTGAEQGVLFLGRLRDGSNVEYLIEAVEQMRNAGHAIVLHVVGDGELRDRLKNTYSHCNYLFWHGAVFDDKEIAVISRACRIGCYPGAAGLSVVHMFGLSLPPLVHDQLSLHMGPEPEYVEDGRTGFLYSREGGANSLAASLCNIWTRPPEAIQAIATCAFSKYRQLNSPTLGRRLADIVDRAVEL</sequence>
<dbReference type="Proteomes" id="UP001242288">
    <property type="component" value="Unassembled WGS sequence"/>
</dbReference>
<dbReference type="PANTHER" id="PTHR45947">
    <property type="entry name" value="SULFOQUINOVOSYL TRANSFERASE SQD2"/>
    <property type="match status" value="1"/>
</dbReference>
<dbReference type="EMBL" id="JAPKHW010000029">
    <property type="protein sequence ID" value="MCX4149426.1"/>
    <property type="molecule type" value="Genomic_DNA"/>
</dbReference>
<dbReference type="EMBL" id="JAMXWF010000029">
    <property type="protein sequence ID" value="MDQ6411243.1"/>
    <property type="molecule type" value="Genomic_DNA"/>
</dbReference>
<dbReference type="SUPFAM" id="SSF53756">
    <property type="entry name" value="UDP-Glycosyltransferase/glycogen phosphorylase"/>
    <property type="match status" value="1"/>
</dbReference>
<dbReference type="RefSeq" id="WP_266260303.1">
    <property type="nucleotide sequence ID" value="NZ_JAMXWF010000029.1"/>
</dbReference>
<dbReference type="PANTHER" id="PTHR45947:SF3">
    <property type="entry name" value="SULFOQUINOVOSYL TRANSFERASE SQD2"/>
    <property type="match status" value="1"/>
</dbReference>